<accession>A0A4Z2GEM6</accession>
<evidence type="ECO:0000256" key="1">
    <source>
        <dbReference type="SAM" id="MobiDB-lite"/>
    </source>
</evidence>
<organism evidence="2 3">
    <name type="scientific">Liparis tanakae</name>
    <name type="common">Tanaka's snailfish</name>
    <dbReference type="NCBI Taxonomy" id="230148"/>
    <lineage>
        <taxon>Eukaryota</taxon>
        <taxon>Metazoa</taxon>
        <taxon>Chordata</taxon>
        <taxon>Craniata</taxon>
        <taxon>Vertebrata</taxon>
        <taxon>Euteleostomi</taxon>
        <taxon>Actinopterygii</taxon>
        <taxon>Neopterygii</taxon>
        <taxon>Teleostei</taxon>
        <taxon>Neoteleostei</taxon>
        <taxon>Acanthomorphata</taxon>
        <taxon>Eupercaria</taxon>
        <taxon>Perciformes</taxon>
        <taxon>Cottioidei</taxon>
        <taxon>Cottales</taxon>
        <taxon>Liparidae</taxon>
        <taxon>Liparis</taxon>
    </lineage>
</organism>
<sequence length="63" mass="6740">MQTPALGCLSLAAPPLILSQIRSDKSSSLRPHGERGGLAQQSHDRAALKTPPPTIYFLLTSSR</sequence>
<comment type="caution">
    <text evidence="2">The sequence shown here is derived from an EMBL/GenBank/DDBJ whole genome shotgun (WGS) entry which is preliminary data.</text>
</comment>
<evidence type="ECO:0000313" key="3">
    <source>
        <dbReference type="Proteomes" id="UP000314294"/>
    </source>
</evidence>
<reference evidence="2 3" key="1">
    <citation type="submission" date="2019-03" db="EMBL/GenBank/DDBJ databases">
        <title>First draft genome of Liparis tanakae, snailfish: a comprehensive survey of snailfish specific genes.</title>
        <authorList>
            <person name="Kim W."/>
            <person name="Song I."/>
            <person name="Jeong J.-H."/>
            <person name="Kim D."/>
            <person name="Kim S."/>
            <person name="Ryu S."/>
            <person name="Song J.Y."/>
            <person name="Lee S.K."/>
        </authorList>
    </citation>
    <scope>NUCLEOTIDE SEQUENCE [LARGE SCALE GENOMIC DNA]</scope>
    <source>
        <tissue evidence="2">Muscle</tissue>
    </source>
</reference>
<gene>
    <name evidence="2" type="ORF">EYF80_037997</name>
</gene>
<feature type="compositionally biased region" description="Basic and acidic residues" evidence="1">
    <location>
        <begin position="22"/>
        <end position="35"/>
    </location>
</feature>
<name>A0A4Z2GEM6_9TELE</name>
<dbReference type="AlphaFoldDB" id="A0A4Z2GEM6"/>
<dbReference type="EMBL" id="SRLO01000569">
    <property type="protein sequence ID" value="TNN51829.1"/>
    <property type="molecule type" value="Genomic_DNA"/>
</dbReference>
<feature type="region of interest" description="Disordered" evidence="1">
    <location>
        <begin position="22"/>
        <end position="53"/>
    </location>
</feature>
<evidence type="ECO:0000313" key="2">
    <source>
        <dbReference type="EMBL" id="TNN51829.1"/>
    </source>
</evidence>
<keyword evidence="3" id="KW-1185">Reference proteome</keyword>
<dbReference type="Proteomes" id="UP000314294">
    <property type="component" value="Unassembled WGS sequence"/>
</dbReference>
<proteinExistence type="predicted"/>
<protein>
    <submittedName>
        <fullName evidence="2">Uncharacterized protein</fullName>
    </submittedName>
</protein>